<sequence>MKEQNKITEHLHARTFAHLNPCTHARLHTYTHTRLHALTLIELVIVCAIIAVLVGIVWVVMAPARERARQVVCISNLNLIGHAFRMYRDDWDGVEPQKGVRLEYWQVGLPPRKSSPNPCLTPYLKTRTVWICPSEFYPTFLKTSSYLPNYCTHQDVYLFGYQYDECLLAPGGVISFSWAISHIPDWPILICETHHWLQDPDLYWTDMFLIILKLDDYKAQTIRTVEYGIRLPIYIRE</sequence>
<evidence type="ECO:0000313" key="2">
    <source>
        <dbReference type="EMBL" id="MCS3921145.1"/>
    </source>
</evidence>
<name>A0ABT2EW59_9BACT</name>
<reference evidence="2 3" key="1">
    <citation type="submission" date="2022-08" db="EMBL/GenBank/DDBJ databases">
        <title>Bacterial and archaeal communities from various locations to study Microbial Dark Matter (Phase II).</title>
        <authorList>
            <person name="Stepanauskas R."/>
        </authorList>
    </citation>
    <scope>NUCLEOTIDE SEQUENCE [LARGE SCALE GENOMIC DNA]</scope>
    <source>
        <strain evidence="2 3">PD1</strain>
    </source>
</reference>
<evidence type="ECO:0000313" key="3">
    <source>
        <dbReference type="Proteomes" id="UP001204798"/>
    </source>
</evidence>
<dbReference type="RefSeq" id="WP_259102015.1">
    <property type="nucleotide sequence ID" value="NZ_CP130454.1"/>
</dbReference>
<evidence type="ECO:0000256" key="1">
    <source>
        <dbReference type="SAM" id="Phobius"/>
    </source>
</evidence>
<dbReference type="SUPFAM" id="SSF54523">
    <property type="entry name" value="Pili subunits"/>
    <property type="match status" value="1"/>
</dbReference>
<keyword evidence="3" id="KW-1185">Reference proteome</keyword>
<keyword evidence="1" id="KW-0812">Transmembrane</keyword>
<keyword evidence="1" id="KW-1133">Transmembrane helix</keyword>
<dbReference type="Proteomes" id="UP001204798">
    <property type="component" value="Unassembled WGS sequence"/>
</dbReference>
<comment type="caution">
    <text evidence="2">The sequence shown here is derived from an EMBL/GenBank/DDBJ whole genome shotgun (WGS) entry which is preliminary data.</text>
</comment>
<accession>A0ABT2EW59</accession>
<feature type="transmembrane region" description="Helical" evidence="1">
    <location>
        <begin position="37"/>
        <end position="60"/>
    </location>
</feature>
<gene>
    <name evidence="2" type="ORF">M2350_003586</name>
</gene>
<dbReference type="EMBL" id="JANUCP010000009">
    <property type="protein sequence ID" value="MCS3921145.1"/>
    <property type="molecule type" value="Genomic_DNA"/>
</dbReference>
<protein>
    <submittedName>
        <fullName evidence="2">Type II secretory pathway pseudopilin PulG</fullName>
    </submittedName>
</protein>
<proteinExistence type="predicted"/>
<organism evidence="2 3">
    <name type="scientific">Candidatus Fervidibacter sacchari</name>
    <dbReference type="NCBI Taxonomy" id="1448929"/>
    <lineage>
        <taxon>Bacteria</taxon>
        <taxon>Candidatus Fervidibacterota</taxon>
        <taxon>Candidatus Fervidibacter</taxon>
    </lineage>
</organism>
<dbReference type="Gene3D" id="3.30.700.10">
    <property type="entry name" value="Glycoprotein, Type 4 Pilin"/>
    <property type="match status" value="1"/>
</dbReference>
<dbReference type="InterPro" id="IPR045584">
    <property type="entry name" value="Pilin-like"/>
</dbReference>
<dbReference type="PANTHER" id="PTHR30093:SF2">
    <property type="entry name" value="TYPE II SECRETION SYSTEM PROTEIN H"/>
    <property type="match status" value="1"/>
</dbReference>
<keyword evidence="1" id="KW-0472">Membrane</keyword>
<dbReference type="PANTHER" id="PTHR30093">
    <property type="entry name" value="GENERAL SECRETION PATHWAY PROTEIN G"/>
    <property type="match status" value="1"/>
</dbReference>